<feature type="domain" description="Integrase zinc-binding" evidence="9">
    <location>
        <begin position="286"/>
        <end position="342"/>
    </location>
</feature>
<evidence type="ECO:0000259" key="9">
    <source>
        <dbReference type="Pfam" id="PF17921"/>
    </source>
</evidence>
<feature type="domain" description="Reverse transcriptase RNase H-like" evidence="8">
    <location>
        <begin position="98"/>
        <end position="197"/>
    </location>
</feature>
<dbReference type="Proteomes" id="UP001071110">
    <property type="component" value="Unassembled WGS sequence"/>
</dbReference>
<comment type="caution">
    <text evidence="10">The sequence shown here is derived from an EMBL/GenBank/DDBJ whole genome shotgun (WGS) entry which is preliminary data.</text>
</comment>
<dbReference type="FunFam" id="1.10.340.70:FF:000001">
    <property type="entry name" value="Retrovirus-related Pol polyprotein from transposon gypsy-like Protein"/>
    <property type="match status" value="1"/>
</dbReference>
<dbReference type="EMBL" id="JANRML010000041">
    <property type="protein sequence ID" value="MCZ2221935.1"/>
    <property type="molecule type" value="Genomic_DNA"/>
</dbReference>
<dbReference type="GO" id="GO:0016787">
    <property type="term" value="F:hydrolase activity"/>
    <property type="evidence" value="ECO:0007669"/>
    <property type="project" value="UniProtKB-KW"/>
</dbReference>
<gene>
    <name evidence="10" type="ORF">NUW87_11295</name>
</gene>
<dbReference type="InterPro" id="IPR041588">
    <property type="entry name" value="Integrase_H2C2"/>
</dbReference>
<evidence type="ECO:0000256" key="7">
    <source>
        <dbReference type="ARBA" id="ARBA00025589"/>
    </source>
</evidence>
<dbReference type="Pfam" id="PF17921">
    <property type="entry name" value="Integrase_H2C2"/>
    <property type="match status" value="1"/>
</dbReference>
<evidence type="ECO:0000256" key="4">
    <source>
        <dbReference type="ARBA" id="ARBA00022759"/>
    </source>
</evidence>
<dbReference type="PANTHER" id="PTHR37984">
    <property type="entry name" value="PROTEIN CBG26694"/>
    <property type="match status" value="1"/>
</dbReference>
<evidence type="ECO:0000256" key="2">
    <source>
        <dbReference type="ARBA" id="ARBA00022695"/>
    </source>
</evidence>
<evidence type="ECO:0000313" key="10">
    <source>
        <dbReference type="EMBL" id="MCZ2221935.1"/>
    </source>
</evidence>
<dbReference type="FunFam" id="3.30.70.270:FF:000020">
    <property type="entry name" value="Transposon Tf2-6 polyprotein-like Protein"/>
    <property type="match status" value="1"/>
</dbReference>
<keyword evidence="2" id="KW-0548">Nucleotidyltransferase</keyword>
<dbReference type="Gene3D" id="1.10.340.70">
    <property type="match status" value="1"/>
</dbReference>
<proteinExistence type="predicted"/>
<reference evidence="10" key="1">
    <citation type="submission" date="2022-08" db="EMBL/GenBank/DDBJ databases">
        <title>Corynebacterium sp. nov., isolated from clinical breast specimens.</title>
        <authorList>
            <person name="Zhang T."/>
        </authorList>
    </citation>
    <scope>NUCLEOTIDE SEQUENCE</scope>
    <source>
        <strain evidence="10">CCUG 57942</strain>
    </source>
</reference>
<dbReference type="Pfam" id="PF17917">
    <property type="entry name" value="RT_RNaseH"/>
    <property type="match status" value="1"/>
</dbReference>
<comment type="function">
    <text evidence="7">Poorly processive, error-prone DNA polymerase involved in untargeted mutagenesis. Copies undamaged DNA at stalled replication forks, which arise in vivo from mismatched or misaligned primer ends. These misaligned primers can be extended by PolIV. Exhibits no 3'-5' exonuclease (proofreading) activity. May be involved in translesional synthesis, in conjunction with the beta clamp from PolIII.</text>
</comment>
<evidence type="ECO:0000259" key="8">
    <source>
        <dbReference type="Pfam" id="PF17917"/>
    </source>
</evidence>
<keyword evidence="11" id="KW-1185">Reference proteome</keyword>
<organism evidence="10 11">
    <name type="scientific">Corynebacterium pilbarense</name>
    <dbReference type="NCBI Taxonomy" id="1288393"/>
    <lineage>
        <taxon>Bacteria</taxon>
        <taxon>Bacillati</taxon>
        <taxon>Actinomycetota</taxon>
        <taxon>Actinomycetes</taxon>
        <taxon>Mycobacteriales</taxon>
        <taxon>Corynebacteriaceae</taxon>
        <taxon>Corynebacterium</taxon>
    </lineage>
</organism>
<dbReference type="CDD" id="cd09274">
    <property type="entry name" value="RNase_HI_RT_Ty3"/>
    <property type="match status" value="1"/>
</dbReference>
<evidence type="ECO:0000256" key="1">
    <source>
        <dbReference type="ARBA" id="ARBA00022679"/>
    </source>
</evidence>
<dbReference type="InterPro" id="IPR041373">
    <property type="entry name" value="RT_RNaseH"/>
</dbReference>
<dbReference type="InterPro" id="IPR043502">
    <property type="entry name" value="DNA/RNA_pol_sf"/>
</dbReference>
<dbReference type="PANTHER" id="PTHR37984:SF5">
    <property type="entry name" value="PROTEIN NYNRIN-LIKE"/>
    <property type="match status" value="1"/>
</dbReference>
<dbReference type="Gene3D" id="3.10.20.370">
    <property type="match status" value="1"/>
</dbReference>
<name>A0A9Q4NSW8_9CORY</name>
<evidence type="ECO:0000313" key="11">
    <source>
        <dbReference type="Proteomes" id="UP001071110"/>
    </source>
</evidence>
<keyword evidence="5" id="KW-0378">Hydrolase</keyword>
<keyword evidence="4" id="KW-0255">Endonuclease</keyword>
<accession>A0A9Q4NSW8</accession>
<evidence type="ECO:0000256" key="5">
    <source>
        <dbReference type="ARBA" id="ARBA00022801"/>
    </source>
</evidence>
<dbReference type="Gene3D" id="3.30.70.270">
    <property type="match status" value="1"/>
</dbReference>
<evidence type="ECO:0000256" key="3">
    <source>
        <dbReference type="ARBA" id="ARBA00022722"/>
    </source>
</evidence>
<keyword evidence="6" id="KW-0695">RNA-directed DNA polymerase</keyword>
<feature type="non-terminal residue" evidence="10">
    <location>
        <position position="1"/>
    </location>
</feature>
<keyword evidence="3" id="KW-0540">Nuclease</keyword>
<evidence type="ECO:0000256" key="6">
    <source>
        <dbReference type="ARBA" id="ARBA00022918"/>
    </source>
</evidence>
<protein>
    <submittedName>
        <fullName evidence="10">Uncharacterized protein</fullName>
    </submittedName>
</protein>
<dbReference type="InterPro" id="IPR050951">
    <property type="entry name" value="Retrovirus_Pol_polyprotein"/>
</dbReference>
<sequence>VKEAEYLGHIVSHEGVKVDPNKIKAMMDWTIPKTLKNLRGFLGLTGYYRKFVRNYGRIATPLTTLTKKDAFSWTPEATKAFEQLKEVMCKALVLTTPDFTKTFIVECDASGNGIGAVLMQEGRPLAFESRPLKGKDLHKPIYEKEMMAILHALKKWRPYLIGRHFKVKTDHDSLKYFLEQRLSSEEQQKWVTKILGYDFEIVYKKGKQNVVADALSRKDEDVEAFLCAISIIQPDWIIEARDEWKNDEKVWTLIQRLQQDSSASYTFTWKNDSLWYKDRLYLCKKSQLKQKVLLELHTSLVGGHSGFLKTYHRVKKDFFWDGLKTDVQRFVAECLVCQQNKVETIKTPGLLQPLSIPS</sequence>
<keyword evidence="1" id="KW-0808">Transferase</keyword>
<dbReference type="InterPro" id="IPR043128">
    <property type="entry name" value="Rev_trsase/Diguanyl_cyclase"/>
</dbReference>
<dbReference type="RefSeq" id="WP_269028615.1">
    <property type="nucleotide sequence ID" value="NZ_JANRML010000041.1"/>
</dbReference>
<dbReference type="SUPFAM" id="SSF56672">
    <property type="entry name" value="DNA/RNA polymerases"/>
    <property type="match status" value="1"/>
</dbReference>
<dbReference type="AlphaFoldDB" id="A0A9Q4NSW8"/>
<dbReference type="GO" id="GO:0004519">
    <property type="term" value="F:endonuclease activity"/>
    <property type="evidence" value="ECO:0007669"/>
    <property type="project" value="UniProtKB-KW"/>
</dbReference>
<dbReference type="GO" id="GO:0003964">
    <property type="term" value="F:RNA-directed DNA polymerase activity"/>
    <property type="evidence" value="ECO:0007669"/>
    <property type="project" value="UniProtKB-KW"/>
</dbReference>